<feature type="transmembrane region" description="Helical" evidence="6">
    <location>
        <begin position="63"/>
        <end position="80"/>
    </location>
</feature>
<evidence type="ECO:0000313" key="7">
    <source>
        <dbReference type="EMBL" id="RCJ07322.1"/>
    </source>
</evidence>
<feature type="transmembrane region" description="Helical" evidence="6">
    <location>
        <begin position="364"/>
        <end position="385"/>
    </location>
</feature>
<protein>
    <submittedName>
        <fullName evidence="7">LPS export ABC transporter permease LptG</fullName>
    </submittedName>
</protein>
<dbReference type="RefSeq" id="WP_114132868.1">
    <property type="nucleotide sequence ID" value="NZ_CP068434.1"/>
</dbReference>
<reference evidence="7 8" key="1">
    <citation type="submission" date="2018-04" db="EMBL/GenBank/DDBJ databases">
        <title>Cupriavidus necator CR12 genome sequencing and assembly.</title>
        <authorList>
            <person name="Ben Fekih I."/>
            <person name="Mazhar H.S."/>
            <person name="Bello S.K."/>
            <person name="Rensing C."/>
        </authorList>
    </citation>
    <scope>NUCLEOTIDE SEQUENCE [LARGE SCALE GENOMIC DNA]</scope>
    <source>
        <strain evidence="7 8">CR12</strain>
    </source>
</reference>
<comment type="caution">
    <text evidence="7">The sequence shown here is derived from an EMBL/GenBank/DDBJ whole genome shotgun (WGS) entry which is preliminary data.</text>
</comment>
<feature type="transmembrane region" description="Helical" evidence="6">
    <location>
        <begin position="101"/>
        <end position="120"/>
    </location>
</feature>
<evidence type="ECO:0000256" key="4">
    <source>
        <dbReference type="ARBA" id="ARBA00022989"/>
    </source>
</evidence>
<evidence type="ECO:0000256" key="6">
    <source>
        <dbReference type="SAM" id="Phobius"/>
    </source>
</evidence>
<dbReference type="Pfam" id="PF03739">
    <property type="entry name" value="LptF_LptG"/>
    <property type="match status" value="1"/>
</dbReference>
<evidence type="ECO:0000256" key="2">
    <source>
        <dbReference type="ARBA" id="ARBA00022475"/>
    </source>
</evidence>
<evidence type="ECO:0000256" key="5">
    <source>
        <dbReference type="ARBA" id="ARBA00023136"/>
    </source>
</evidence>
<keyword evidence="2" id="KW-1003">Cell membrane</keyword>
<organism evidence="7 8">
    <name type="scientific">Cupriavidus necator</name>
    <name type="common">Alcaligenes eutrophus</name>
    <name type="synonym">Ralstonia eutropha</name>
    <dbReference type="NCBI Taxonomy" id="106590"/>
    <lineage>
        <taxon>Bacteria</taxon>
        <taxon>Pseudomonadati</taxon>
        <taxon>Pseudomonadota</taxon>
        <taxon>Betaproteobacteria</taxon>
        <taxon>Burkholderiales</taxon>
        <taxon>Burkholderiaceae</taxon>
        <taxon>Cupriavidus</taxon>
    </lineage>
</organism>
<feature type="transmembrane region" description="Helical" evidence="6">
    <location>
        <begin position="305"/>
        <end position="324"/>
    </location>
</feature>
<dbReference type="GO" id="GO:0043190">
    <property type="term" value="C:ATP-binding cassette (ABC) transporter complex"/>
    <property type="evidence" value="ECO:0007669"/>
    <property type="project" value="InterPro"/>
</dbReference>
<dbReference type="AlphaFoldDB" id="A0A367PHI0"/>
<evidence type="ECO:0000256" key="1">
    <source>
        <dbReference type="ARBA" id="ARBA00004651"/>
    </source>
</evidence>
<dbReference type="PANTHER" id="PTHR33529">
    <property type="entry name" value="SLR0882 PROTEIN-RELATED"/>
    <property type="match status" value="1"/>
</dbReference>
<dbReference type="GO" id="GO:0015920">
    <property type="term" value="P:lipopolysaccharide transport"/>
    <property type="evidence" value="ECO:0007669"/>
    <property type="project" value="TreeGrafter"/>
</dbReference>
<dbReference type="NCBIfam" id="TIGR04408">
    <property type="entry name" value="LptG_lptG"/>
    <property type="match status" value="1"/>
</dbReference>
<sequence length="388" mass="43787">MRILRVYERYFGRLVYGVFAFILFAVLSLFVFFDMLSELESVSGQYTSLIALFHVLLQAPTRVYEVLPIAVLISAIYVFSQLASQSEYTIFRVAGLNTRQALFSLFKLAVPLAIVTFIFGEFIGPRAEQYAQKIKLEAIGATVSSGFRSGVWVKDRDKDGATGVGEITRFVNVAGLRPDQTITGITMYEFDPQYRLRVIRVAQEGRYQGGQLWELQGVNETRFIELAPAAQGAKPAHDALAPDFRAEQIKFPRVTMHSELTPQILSVLLVTPERMSTLDLFRYIRHLRDNKQDTQRYEIAFWKKVIYPLTLFVMVALALPFAYLHARAGAVGVKVFGGIMLGLSFHLSNTLFSHVGLLHTWPPIISALVPGTLYLMVALLALRWVDRH</sequence>
<proteinExistence type="predicted"/>
<gene>
    <name evidence="7" type="primary">lptG</name>
    <name evidence="7" type="ORF">DDK22_16715</name>
</gene>
<dbReference type="EMBL" id="QDHA01000039">
    <property type="protein sequence ID" value="RCJ07322.1"/>
    <property type="molecule type" value="Genomic_DNA"/>
</dbReference>
<evidence type="ECO:0000256" key="3">
    <source>
        <dbReference type="ARBA" id="ARBA00022692"/>
    </source>
</evidence>
<name>A0A367PHI0_CUPNE</name>
<dbReference type="Proteomes" id="UP000253501">
    <property type="component" value="Unassembled WGS sequence"/>
</dbReference>
<dbReference type="InterPro" id="IPR005495">
    <property type="entry name" value="LptG/LptF_permease"/>
</dbReference>
<accession>A0A367PHI0</accession>
<comment type="subcellular location">
    <subcellularLocation>
        <location evidence="1">Cell membrane</location>
        <topology evidence="1">Multi-pass membrane protein</topology>
    </subcellularLocation>
</comment>
<keyword evidence="5 6" id="KW-0472">Membrane</keyword>
<evidence type="ECO:0000313" key="8">
    <source>
        <dbReference type="Proteomes" id="UP000253501"/>
    </source>
</evidence>
<keyword evidence="4 6" id="KW-1133">Transmembrane helix</keyword>
<dbReference type="GO" id="GO:0055085">
    <property type="term" value="P:transmembrane transport"/>
    <property type="evidence" value="ECO:0007669"/>
    <property type="project" value="InterPro"/>
</dbReference>
<keyword evidence="3 6" id="KW-0812">Transmembrane</keyword>
<feature type="transmembrane region" description="Helical" evidence="6">
    <location>
        <begin position="12"/>
        <end position="33"/>
    </location>
</feature>
<dbReference type="PANTHER" id="PTHR33529:SF2">
    <property type="entry name" value="LIPOPOLYSACCHARIDE EXPORT SYSTEM PERMEASE PROTEIN LPTG"/>
    <property type="match status" value="1"/>
</dbReference>
<feature type="transmembrane region" description="Helical" evidence="6">
    <location>
        <begin position="331"/>
        <end position="352"/>
    </location>
</feature>
<dbReference type="InterPro" id="IPR030923">
    <property type="entry name" value="LptG"/>
</dbReference>